<dbReference type="PANTHER" id="PTHR31544:SF2">
    <property type="entry name" value="AIG2-LIKE PROTEIN D"/>
    <property type="match status" value="1"/>
</dbReference>
<gene>
    <name evidence="5" type="ORF">PT974_06903</name>
</gene>
<dbReference type="Gene3D" id="3.10.490.10">
    <property type="entry name" value="Gamma-glutamyl cyclotransferase-like"/>
    <property type="match status" value="1"/>
</dbReference>
<dbReference type="SUPFAM" id="SSF110857">
    <property type="entry name" value="Gamma-glutamyl cyclotransferase-like"/>
    <property type="match status" value="1"/>
</dbReference>
<dbReference type="Pfam" id="PF06094">
    <property type="entry name" value="GGACT"/>
    <property type="match status" value="1"/>
</dbReference>
<dbReference type="PANTHER" id="PTHR31544">
    <property type="entry name" value="AIG2-LIKE PROTEIN D"/>
    <property type="match status" value="1"/>
</dbReference>
<protein>
    <recommendedName>
        <fullName evidence="3">Putative gamma-glutamylcyclotransferase</fullName>
    </recommendedName>
</protein>
<dbReference type="CDD" id="cd06661">
    <property type="entry name" value="GGCT_like"/>
    <property type="match status" value="1"/>
</dbReference>
<proteinExistence type="inferred from homology"/>
<evidence type="ECO:0000313" key="6">
    <source>
        <dbReference type="Proteomes" id="UP001338125"/>
    </source>
</evidence>
<dbReference type="InterPro" id="IPR009288">
    <property type="entry name" value="AIG2-like_dom"/>
</dbReference>
<reference evidence="5 6" key="1">
    <citation type="submission" date="2024-01" db="EMBL/GenBank/DDBJ databases">
        <title>Complete genome of Cladobotryum mycophilum ATHUM6906.</title>
        <authorList>
            <person name="Christinaki A.C."/>
            <person name="Myridakis A.I."/>
            <person name="Kouvelis V.N."/>
        </authorList>
    </citation>
    <scope>NUCLEOTIDE SEQUENCE [LARGE SCALE GENOMIC DNA]</scope>
    <source>
        <strain evidence="5 6">ATHUM6906</strain>
    </source>
</reference>
<dbReference type="InterPro" id="IPR013024">
    <property type="entry name" value="GGCT-like"/>
</dbReference>
<accession>A0ABR0SMT6</accession>
<dbReference type="InterPro" id="IPR045038">
    <property type="entry name" value="AIG2-like"/>
</dbReference>
<evidence type="ECO:0000256" key="2">
    <source>
        <dbReference type="ARBA" id="ARBA00022679"/>
    </source>
</evidence>
<dbReference type="Proteomes" id="UP001338125">
    <property type="component" value="Unassembled WGS sequence"/>
</dbReference>
<evidence type="ECO:0000256" key="1">
    <source>
        <dbReference type="ARBA" id="ARBA00008861"/>
    </source>
</evidence>
<evidence type="ECO:0000313" key="5">
    <source>
        <dbReference type="EMBL" id="KAK5993472.1"/>
    </source>
</evidence>
<dbReference type="EMBL" id="JAVFKD010000012">
    <property type="protein sequence ID" value="KAK5993472.1"/>
    <property type="molecule type" value="Genomic_DNA"/>
</dbReference>
<comment type="similarity">
    <text evidence="1">Belongs to the gamma-glutamylcyclotransferase family.</text>
</comment>
<sequence length="159" mass="18829">MSGEFSAFFYGTLMAPEVFYSVCYGNKNPPKVICDLHTFTPAMLDNYCRHRVRYADYPGIIAEEGHRVRGMYVTGLTSANVGKLDYFEGSEYKRIVEKVRLLEKEEDKEVEGEIKETYVYVYIRENELEKREWDFEEFRQQRLRLWVRESPHEANANLS</sequence>
<dbReference type="InterPro" id="IPR036568">
    <property type="entry name" value="GGCT-like_sf"/>
</dbReference>
<name>A0ABR0SMT6_9HYPO</name>
<feature type="domain" description="Gamma-glutamylcyclotransferase AIG2-like" evidence="4">
    <location>
        <begin position="8"/>
        <end position="133"/>
    </location>
</feature>
<comment type="caution">
    <text evidence="5">The sequence shown here is derived from an EMBL/GenBank/DDBJ whole genome shotgun (WGS) entry which is preliminary data.</text>
</comment>
<keyword evidence="2" id="KW-0808">Transferase</keyword>
<keyword evidence="6" id="KW-1185">Reference proteome</keyword>
<evidence type="ECO:0000256" key="3">
    <source>
        <dbReference type="ARBA" id="ARBA00030602"/>
    </source>
</evidence>
<organism evidence="5 6">
    <name type="scientific">Cladobotryum mycophilum</name>
    <dbReference type="NCBI Taxonomy" id="491253"/>
    <lineage>
        <taxon>Eukaryota</taxon>
        <taxon>Fungi</taxon>
        <taxon>Dikarya</taxon>
        <taxon>Ascomycota</taxon>
        <taxon>Pezizomycotina</taxon>
        <taxon>Sordariomycetes</taxon>
        <taxon>Hypocreomycetidae</taxon>
        <taxon>Hypocreales</taxon>
        <taxon>Hypocreaceae</taxon>
        <taxon>Cladobotryum</taxon>
    </lineage>
</organism>
<evidence type="ECO:0000259" key="4">
    <source>
        <dbReference type="Pfam" id="PF06094"/>
    </source>
</evidence>